<dbReference type="InterPro" id="IPR049326">
    <property type="entry name" value="Rhodopsin_dom_fungi"/>
</dbReference>
<evidence type="ECO:0000256" key="6">
    <source>
        <dbReference type="SAM" id="Phobius"/>
    </source>
</evidence>
<organism evidence="8 9">
    <name type="scientific">Sporormia fimetaria CBS 119925</name>
    <dbReference type="NCBI Taxonomy" id="1340428"/>
    <lineage>
        <taxon>Eukaryota</taxon>
        <taxon>Fungi</taxon>
        <taxon>Dikarya</taxon>
        <taxon>Ascomycota</taxon>
        <taxon>Pezizomycotina</taxon>
        <taxon>Dothideomycetes</taxon>
        <taxon>Pleosporomycetidae</taxon>
        <taxon>Pleosporales</taxon>
        <taxon>Sporormiaceae</taxon>
        <taxon>Sporormia</taxon>
    </lineage>
</organism>
<evidence type="ECO:0000256" key="3">
    <source>
        <dbReference type="ARBA" id="ARBA00022989"/>
    </source>
</evidence>
<protein>
    <recommendedName>
        <fullName evidence="7">Rhodopsin domain-containing protein</fullName>
    </recommendedName>
</protein>
<sequence>MPVRFFLAIFGLFIDLAIWSLPHFVIWRLQLRVAHKVAISLLFGLGILILIMGILHSISLRYFDHRHDITYDLVPTIIWATARQSTAIIVTCCPLLRPLFEKLLPRGLTRITRKSFSTARKIHVTESVAVHPGSSTPLRHESFHDGFQEAVGPSFEVEKPEKRRQDFLADLCC</sequence>
<dbReference type="Pfam" id="PF20684">
    <property type="entry name" value="Fung_rhodopsin"/>
    <property type="match status" value="1"/>
</dbReference>
<dbReference type="PANTHER" id="PTHR33048:SF92">
    <property type="entry name" value="INTEGRAL MEMBRANE PROTEIN"/>
    <property type="match status" value="1"/>
</dbReference>
<dbReference type="InterPro" id="IPR052337">
    <property type="entry name" value="SAT4-like"/>
</dbReference>
<feature type="transmembrane region" description="Helical" evidence="6">
    <location>
        <begin position="37"/>
        <end position="58"/>
    </location>
</feature>
<evidence type="ECO:0000259" key="7">
    <source>
        <dbReference type="Pfam" id="PF20684"/>
    </source>
</evidence>
<keyword evidence="3 6" id="KW-1133">Transmembrane helix</keyword>
<keyword evidence="2 6" id="KW-0812">Transmembrane</keyword>
<dbReference type="AlphaFoldDB" id="A0A6A6V7N0"/>
<evidence type="ECO:0000256" key="5">
    <source>
        <dbReference type="ARBA" id="ARBA00038359"/>
    </source>
</evidence>
<feature type="domain" description="Rhodopsin" evidence="7">
    <location>
        <begin position="5"/>
        <end position="102"/>
    </location>
</feature>
<evidence type="ECO:0000256" key="1">
    <source>
        <dbReference type="ARBA" id="ARBA00004141"/>
    </source>
</evidence>
<proteinExistence type="inferred from homology"/>
<dbReference type="EMBL" id="MU006580">
    <property type="protein sequence ID" value="KAF2745886.1"/>
    <property type="molecule type" value="Genomic_DNA"/>
</dbReference>
<evidence type="ECO:0000313" key="9">
    <source>
        <dbReference type="Proteomes" id="UP000799440"/>
    </source>
</evidence>
<comment type="subcellular location">
    <subcellularLocation>
        <location evidence="1">Membrane</location>
        <topology evidence="1">Multi-pass membrane protein</topology>
    </subcellularLocation>
</comment>
<accession>A0A6A6V7N0</accession>
<keyword evidence="4 6" id="KW-0472">Membrane</keyword>
<feature type="transmembrane region" description="Helical" evidence="6">
    <location>
        <begin position="6"/>
        <end position="25"/>
    </location>
</feature>
<keyword evidence="9" id="KW-1185">Reference proteome</keyword>
<evidence type="ECO:0000256" key="2">
    <source>
        <dbReference type="ARBA" id="ARBA00022692"/>
    </source>
</evidence>
<reference evidence="8" key="1">
    <citation type="journal article" date="2020" name="Stud. Mycol.">
        <title>101 Dothideomycetes genomes: a test case for predicting lifestyles and emergence of pathogens.</title>
        <authorList>
            <person name="Haridas S."/>
            <person name="Albert R."/>
            <person name="Binder M."/>
            <person name="Bloem J."/>
            <person name="Labutti K."/>
            <person name="Salamov A."/>
            <person name="Andreopoulos B."/>
            <person name="Baker S."/>
            <person name="Barry K."/>
            <person name="Bills G."/>
            <person name="Bluhm B."/>
            <person name="Cannon C."/>
            <person name="Castanera R."/>
            <person name="Culley D."/>
            <person name="Daum C."/>
            <person name="Ezra D."/>
            <person name="Gonzalez J."/>
            <person name="Henrissat B."/>
            <person name="Kuo A."/>
            <person name="Liang C."/>
            <person name="Lipzen A."/>
            <person name="Lutzoni F."/>
            <person name="Magnuson J."/>
            <person name="Mondo S."/>
            <person name="Nolan M."/>
            <person name="Ohm R."/>
            <person name="Pangilinan J."/>
            <person name="Park H.-J."/>
            <person name="Ramirez L."/>
            <person name="Alfaro M."/>
            <person name="Sun H."/>
            <person name="Tritt A."/>
            <person name="Yoshinaga Y."/>
            <person name="Zwiers L.-H."/>
            <person name="Turgeon B."/>
            <person name="Goodwin S."/>
            <person name="Spatafora J."/>
            <person name="Crous P."/>
            <person name="Grigoriev I."/>
        </authorList>
    </citation>
    <scope>NUCLEOTIDE SEQUENCE</scope>
    <source>
        <strain evidence="8">CBS 119925</strain>
    </source>
</reference>
<dbReference type="PANTHER" id="PTHR33048">
    <property type="entry name" value="PTH11-LIKE INTEGRAL MEMBRANE PROTEIN (AFU_ORTHOLOGUE AFUA_5G11245)"/>
    <property type="match status" value="1"/>
</dbReference>
<evidence type="ECO:0000256" key="4">
    <source>
        <dbReference type="ARBA" id="ARBA00023136"/>
    </source>
</evidence>
<gene>
    <name evidence="8" type="ORF">M011DRAFT_405696</name>
</gene>
<name>A0A6A6V7N0_9PLEO</name>
<evidence type="ECO:0000313" key="8">
    <source>
        <dbReference type="EMBL" id="KAF2745886.1"/>
    </source>
</evidence>
<dbReference type="Proteomes" id="UP000799440">
    <property type="component" value="Unassembled WGS sequence"/>
</dbReference>
<dbReference type="GO" id="GO:0016020">
    <property type="term" value="C:membrane"/>
    <property type="evidence" value="ECO:0007669"/>
    <property type="project" value="UniProtKB-SubCell"/>
</dbReference>
<comment type="similarity">
    <text evidence="5">Belongs to the SAT4 family.</text>
</comment>
<dbReference type="OrthoDB" id="5401779at2759"/>